<feature type="transmembrane region" description="Helical" evidence="8">
    <location>
        <begin position="387"/>
        <end position="403"/>
    </location>
</feature>
<feature type="transmembrane region" description="Helical" evidence="8">
    <location>
        <begin position="318"/>
        <end position="334"/>
    </location>
</feature>
<evidence type="ECO:0000313" key="10">
    <source>
        <dbReference type="EMBL" id="MDP9615063.1"/>
    </source>
</evidence>
<comment type="caution">
    <text evidence="10">The sequence shown here is derived from an EMBL/GenBank/DDBJ whole genome shotgun (WGS) entry which is preliminary data.</text>
</comment>
<feature type="transmembrane region" description="Helical" evidence="8">
    <location>
        <begin position="52"/>
        <end position="75"/>
    </location>
</feature>
<name>A0ABT9L2W8_9ACTN</name>
<dbReference type="InterPro" id="IPR011701">
    <property type="entry name" value="MFS"/>
</dbReference>
<feature type="region of interest" description="Disordered" evidence="7">
    <location>
        <begin position="406"/>
        <end position="430"/>
    </location>
</feature>
<dbReference type="Gene3D" id="1.20.1250.20">
    <property type="entry name" value="MFS general substrate transporter like domains"/>
    <property type="match status" value="1"/>
</dbReference>
<evidence type="ECO:0000256" key="3">
    <source>
        <dbReference type="ARBA" id="ARBA00022475"/>
    </source>
</evidence>
<evidence type="ECO:0000256" key="8">
    <source>
        <dbReference type="SAM" id="Phobius"/>
    </source>
</evidence>
<evidence type="ECO:0000256" key="6">
    <source>
        <dbReference type="ARBA" id="ARBA00023136"/>
    </source>
</evidence>
<evidence type="ECO:0000256" key="5">
    <source>
        <dbReference type="ARBA" id="ARBA00022989"/>
    </source>
</evidence>
<dbReference type="Pfam" id="PF07690">
    <property type="entry name" value="MFS_1"/>
    <property type="match status" value="1"/>
</dbReference>
<protein>
    <submittedName>
        <fullName evidence="10">MFS family permease</fullName>
    </submittedName>
</protein>
<evidence type="ECO:0000256" key="7">
    <source>
        <dbReference type="SAM" id="MobiDB-lite"/>
    </source>
</evidence>
<dbReference type="InterPro" id="IPR036259">
    <property type="entry name" value="MFS_trans_sf"/>
</dbReference>
<comment type="subcellular location">
    <subcellularLocation>
        <location evidence="1">Cell membrane</location>
        <topology evidence="1">Multi-pass membrane protein</topology>
    </subcellularLocation>
</comment>
<feature type="transmembrane region" description="Helical" evidence="8">
    <location>
        <begin position="231"/>
        <end position="256"/>
    </location>
</feature>
<keyword evidence="3" id="KW-1003">Cell membrane</keyword>
<keyword evidence="11" id="KW-1185">Reference proteome</keyword>
<keyword evidence="4 8" id="KW-0812">Transmembrane</keyword>
<keyword evidence="2" id="KW-0813">Transport</keyword>
<dbReference type="Proteomes" id="UP001234880">
    <property type="component" value="Unassembled WGS sequence"/>
</dbReference>
<evidence type="ECO:0000259" key="9">
    <source>
        <dbReference type="PROSITE" id="PS50850"/>
    </source>
</evidence>
<dbReference type="InterPro" id="IPR050171">
    <property type="entry name" value="MFS_Transporters"/>
</dbReference>
<feature type="transmembrane region" description="Helical" evidence="8">
    <location>
        <begin position="262"/>
        <end position="282"/>
    </location>
</feature>
<dbReference type="PANTHER" id="PTHR23517">
    <property type="entry name" value="RESISTANCE PROTEIN MDTM, PUTATIVE-RELATED-RELATED"/>
    <property type="match status" value="1"/>
</dbReference>
<feature type="transmembrane region" description="Helical" evidence="8">
    <location>
        <begin position="20"/>
        <end position="46"/>
    </location>
</feature>
<feature type="transmembrane region" description="Helical" evidence="8">
    <location>
        <begin position="87"/>
        <end position="105"/>
    </location>
</feature>
<feature type="transmembrane region" description="Helical" evidence="8">
    <location>
        <begin position="175"/>
        <end position="194"/>
    </location>
</feature>
<evidence type="ECO:0000313" key="11">
    <source>
        <dbReference type="Proteomes" id="UP001234880"/>
    </source>
</evidence>
<reference evidence="10 11" key="1">
    <citation type="submission" date="2023-07" db="EMBL/GenBank/DDBJ databases">
        <title>Sequencing the genomes of 1000 actinobacteria strains.</title>
        <authorList>
            <person name="Klenk H.-P."/>
        </authorList>
    </citation>
    <scope>NUCLEOTIDE SEQUENCE [LARGE SCALE GENOMIC DNA]</scope>
    <source>
        <strain evidence="10 11">DSM 41600</strain>
    </source>
</reference>
<evidence type="ECO:0000256" key="4">
    <source>
        <dbReference type="ARBA" id="ARBA00022692"/>
    </source>
</evidence>
<feature type="domain" description="Major facilitator superfamily (MFS) profile" evidence="9">
    <location>
        <begin position="16"/>
        <end position="407"/>
    </location>
</feature>
<dbReference type="SUPFAM" id="SSF103473">
    <property type="entry name" value="MFS general substrate transporter"/>
    <property type="match status" value="1"/>
</dbReference>
<organism evidence="10 11">
    <name type="scientific">Streptomyces demainii</name>
    <dbReference type="NCBI Taxonomy" id="588122"/>
    <lineage>
        <taxon>Bacteria</taxon>
        <taxon>Bacillati</taxon>
        <taxon>Actinomycetota</taxon>
        <taxon>Actinomycetes</taxon>
        <taxon>Kitasatosporales</taxon>
        <taxon>Streptomycetaceae</taxon>
        <taxon>Streptomyces</taxon>
    </lineage>
</organism>
<dbReference type="RefSeq" id="WP_253372604.1">
    <property type="nucleotide sequence ID" value="NZ_JAURUE010000002.1"/>
</dbReference>
<dbReference type="InterPro" id="IPR020846">
    <property type="entry name" value="MFS_dom"/>
</dbReference>
<evidence type="ECO:0000256" key="1">
    <source>
        <dbReference type="ARBA" id="ARBA00004651"/>
    </source>
</evidence>
<dbReference type="PANTHER" id="PTHR23517:SF13">
    <property type="entry name" value="MAJOR FACILITATOR SUPERFAMILY MFS_1"/>
    <property type="match status" value="1"/>
</dbReference>
<feature type="compositionally biased region" description="Polar residues" evidence="7">
    <location>
        <begin position="408"/>
        <end position="422"/>
    </location>
</feature>
<feature type="transmembrane region" description="Helical" evidence="8">
    <location>
        <begin position="294"/>
        <end position="312"/>
    </location>
</feature>
<feature type="transmembrane region" description="Helical" evidence="8">
    <location>
        <begin position="117"/>
        <end position="137"/>
    </location>
</feature>
<dbReference type="EMBL" id="JAURUE010000002">
    <property type="protein sequence ID" value="MDP9615063.1"/>
    <property type="molecule type" value="Genomic_DNA"/>
</dbReference>
<feature type="transmembrane region" description="Helical" evidence="8">
    <location>
        <begin position="355"/>
        <end position="375"/>
    </location>
</feature>
<keyword evidence="5 8" id="KW-1133">Transmembrane helix</keyword>
<gene>
    <name evidence="10" type="ORF">JOF35_007401</name>
</gene>
<feature type="transmembrane region" description="Helical" evidence="8">
    <location>
        <begin position="149"/>
        <end position="169"/>
    </location>
</feature>
<dbReference type="PROSITE" id="PS50850">
    <property type="entry name" value="MFS"/>
    <property type="match status" value="1"/>
</dbReference>
<keyword evidence="6 8" id="KW-0472">Membrane</keyword>
<accession>A0ABT9L2W8</accession>
<evidence type="ECO:0000256" key="2">
    <source>
        <dbReference type="ARBA" id="ARBA00022448"/>
    </source>
</evidence>
<sequence length="430" mass="44035">MTLARYPADLTARPHAHRVLAVGAVAFVYTVVMAGGTLTIPLYVLWASQFGFGSLTTVVVFIAYVVGVVGTLLVAGSLSDAVGRRPVLALSLALTALSTVGFALADGLTVLLISRVLSGVATGLITATATSAIAELVRGRRTAAVLSTAANVGGLSLGVVAAGVLAQCVTAPTHTVFWCYLATCAVAGVFWLVIPETADRTADGAAGRSVRWQPRIRRPVLPDGASRVRSFVASGVLVAASSGVNGFFSSLAPAFLRDDLGVSNFAVIGVGVGTLFISALLAQTVTPAALVRRGIGTALLAVGMIVIEAALWTHSAPLFIVGTVFAGAAVGTLLRHGLSVTDALCHPGNRAELTATYFLFLYSGLVVPVLVLGLADQAVGTRASSTMLAALVVSTALVGLALGRRTEPASTPDTFSRPSTHRTPVEENHE</sequence>
<proteinExistence type="predicted"/>